<reference evidence="1" key="1">
    <citation type="submission" date="2018-05" db="EMBL/GenBank/DDBJ databases">
        <authorList>
            <person name="Lanie J.A."/>
            <person name="Ng W.-L."/>
            <person name="Kazmierczak K.M."/>
            <person name="Andrzejewski T.M."/>
            <person name="Davidsen T.M."/>
            <person name="Wayne K.J."/>
            <person name="Tettelin H."/>
            <person name="Glass J.I."/>
            <person name="Rusch D."/>
            <person name="Podicherti R."/>
            <person name="Tsui H.-C.T."/>
            <person name="Winkler M.E."/>
        </authorList>
    </citation>
    <scope>NUCLEOTIDE SEQUENCE</scope>
</reference>
<sequence length="39" mass="4182">MFATAESDYAIEVAGNVFPACLARRVVLQFVTTIPAPVL</sequence>
<evidence type="ECO:0000313" key="1">
    <source>
        <dbReference type="EMBL" id="SVC84310.1"/>
    </source>
</evidence>
<gene>
    <name evidence="1" type="ORF">METZ01_LOCUS337164</name>
</gene>
<accession>A0A382QHB0</accession>
<dbReference type="AlphaFoldDB" id="A0A382QHB0"/>
<organism evidence="1">
    <name type="scientific">marine metagenome</name>
    <dbReference type="NCBI Taxonomy" id="408172"/>
    <lineage>
        <taxon>unclassified sequences</taxon>
        <taxon>metagenomes</taxon>
        <taxon>ecological metagenomes</taxon>
    </lineage>
</organism>
<proteinExistence type="predicted"/>
<feature type="non-terminal residue" evidence="1">
    <location>
        <position position="39"/>
    </location>
</feature>
<protein>
    <submittedName>
        <fullName evidence="1">Uncharacterized protein</fullName>
    </submittedName>
</protein>
<name>A0A382QHB0_9ZZZZ</name>
<dbReference type="EMBL" id="UINC01114179">
    <property type="protein sequence ID" value="SVC84310.1"/>
    <property type="molecule type" value="Genomic_DNA"/>
</dbReference>